<evidence type="ECO:0000313" key="3">
    <source>
        <dbReference type="Proteomes" id="UP001221142"/>
    </source>
</evidence>
<comment type="caution">
    <text evidence="2">The sequence shown here is derived from an EMBL/GenBank/DDBJ whole genome shotgun (WGS) entry which is preliminary data.</text>
</comment>
<keyword evidence="1" id="KW-0472">Membrane</keyword>
<organism evidence="2 3">
    <name type="scientific">Roridomyces roridus</name>
    <dbReference type="NCBI Taxonomy" id="1738132"/>
    <lineage>
        <taxon>Eukaryota</taxon>
        <taxon>Fungi</taxon>
        <taxon>Dikarya</taxon>
        <taxon>Basidiomycota</taxon>
        <taxon>Agaricomycotina</taxon>
        <taxon>Agaricomycetes</taxon>
        <taxon>Agaricomycetidae</taxon>
        <taxon>Agaricales</taxon>
        <taxon>Marasmiineae</taxon>
        <taxon>Mycenaceae</taxon>
        <taxon>Roridomyces</taxon>
    </lineage>
</organism>
<sequence>MNGRTGGSSNDGPCGCYGRNLYGGDLFGFYICVFGLSYITPPLPLPSISTHLTMISHLPIFFYFYVPVDTDRDFCTYYLSYFRRNHHDPTASHSAQAQYEINCWSTRRSTAARQHPWH</sequence>
<gene>
    <name evidence="2" type="ORF">FB45DRAFT_354522</name>
</gene>
<name>A0AAD7C7K9_9AGAR</name>
<evidence type="ECO:0000256" key="1">
    <source>
        <dbReference type="SAM" id="Phobius"/>
    </source>
</evidence>
<evidence type="ECO:0000313" key="2">
    <source>
        <dbReference type="EMBL" id="KAJ7641287.1"/>
    </source>
</evidence>
<proteinExistence type="predicted"/>
<feature type="transmembrane region" description="Helical" evidence="1">
    <location>
        <begin position="45"/>
        <end position="66"/>
    </location>
</feature>
<protein>
    <submittedName>
        <fullName evidence="2">Uncharacterized protein</fullName>
    </submittedName>
</protein>
<keyword evidence="3" id="KW-1185">Reference proteome</keyword>
<reference evidence="2" key="1">
    <citation type="submission" date="2023-03" db="EMBL/GenBank/DDBJ databases">
        <title>Massive genome expansion in bonnet fungi (Mycena s.s.) driven by repeated elements and novel gene families across ecological guilds.</title>
        <authorList>
            <consortium name="Lawrence Berkeley National Laboratory"/>
            <person name="Harder C.B."/>
            <person name="Miyauchi S."/>
            <person name="Viragh M."/>
            <person name="Kuo A."/>
            <person name="Thoen E."/>
            <person name="Andreopoulos B."/>
            <person name="Lu D."/>
            <person name="Skrede I."/>
            <person name="Drula E."/>
            <person name="Henrissat B."/>
            <person name="Morin E."/>
            <person name="Kohler A."/>
            <person name="Barry K."/>
            <person name="LaButti K."/>
            <person name="Morin E."/>
            <person name="Salamov A."/>
            <person name="Lipzen A."/>
            <person name="Mereny Z."/>
            <person name="Hegedus B."/>
            <person name="Baldrian P."/>
            <person name="Stursova M."/>
            <person name="Weitz H."/>
            <person name="Taylor A."/>
            <person name="Grigoriev I.V."/>
            <person name="Nagy L.G."/>
            <person name="Martin F."/>
            <person name="Kauserud H."/>
        </authorList>
    </citation>
    <scope>NUCLEOTIDE SEQUENCE</scope>
    <source>
        <strain evidence="2">9284</strain>
    </source>
</reference>
<feature type="transmembrane region" description="Helical" evidence="1">
    <location>
        <begin position="21"/>
        <end position="39"/>
    </location>
</feature>
<dbReference type="EMBL" id="JARKIF010000004">
    <property type="protein sequence ID" value="KAJ7641287.1"/>
    <property type="molecule type" value="Genomic_DNA"/>
</dbReference>
<dbReference type="Proteomes" id="UP001221142">
    <property type="component" value="Unassembled WGS sequence"/>
</dbReference>
<dbReference type="AlphaFoldDB" id="A0AAD7C7K9"/>
<accession>A0AAD7C7K9</accession>
<keyword evidence="1" id="KW-0812">Transmembrane</keyword>
<keyword evidence="1" id="KW-1133">Transmembrane helix</keyword>